<evidence type="ECO:0000313" key="2">
    <source>
        <dbReference type="Proteomes" id="UP001597083"/>
    </source>
</evidence>
<keyword evidence="2" id="KW-1185">Reference proteome</keyword>
<protein>
    <submittedName>
        <fullName evidence="1">Uncharacterized protein</fullName>
    </submittedName>
</protein>
<accession>A0ABW3CSG5</accession>
<proteinExistence type="predicted"/>
<dbReference type="Proteomes" id="UP001597083">
    <property type="component" value="Unassembled WGS sequence"/>
</dbReference>
<organism evidence="1 2">
    <name type="scientific">Actinomadura adrarensis</name>
    <dbReference type="NCBI Taxonomy" id="1819600"/>
    <lineage>
        <taxon>Bacteria</taxon>
        <taxon>Bacillati</taxon>
        <taxon>Actinomycetota</taxon>
        <taxon>Actinomycetes</taxon>
        <taxon>Streptosporangiales</taxon>
        <taxon>Thermomonosporaceae</taxon>
        <taxon>Actinomadura</taxon>
    </lineage>
</organism>
<sequence length="180" mass="18949">KDGAAADPNVLQLDVPVLLTDQGPRLAASPSFTPWTRDGDTVGGRGDYTNYSKLTTDVSDATKNQILLWAKAYVNGDPAGLLAVTGDQDKSHRYAGLSGFTLLETDRSVQILSAIKAAGGQVIVRVRVLLARPAGDRRFITLADFDLLVGAPTGAQPPVLAWGPAGSAAELKPYYNALSD</sequence>
<reference evidence="2" key="1">
    <citation type="journal article" date="2019" name="Int. J. Syst. Evol. Microbiol.">
        <title>The Global Catalogue of Microorganisms (GCM) 10K type strain sequencing project: providing services to taxonomists for standard genome sequencing and annotation.</title>
        <authorList>
            <consortium name="The Broad Institute Genomics Platform"/>
            <consortium name="The Broad Institute Genome Sequencing Center for Infectious Disease"/>
            <person name="Wu L."/>
            <person name="Ma J."/>
        </authorList>
    </citation>
    <scope>NUCLEOTIDE SEQUENCE [LARGE SCALE GENOMIC DNA]</scope>
    <source>
        <strain evidence="2">JCM 31696</strain>
    </source>
</reference>
<comment type="caution">
    <text evidence="1">The sequence shown here is derived from an EMBL/GenBank/DDBJ whole genome shotgun (WGS) entry which is preliminary data.</text>
</comment>
<name>A0ABW3CSG5_9ACTN</name>
<feature type="non-terminal residue" evidence="1">
    <location>
        <position position="1"/>
    </location>
</feature>
<gene>
    <name evidence="1" type="ORF">ACFQ07_31230</name>
</gene>
<dbReference type="EMBL" id="JBHTIR010004246">
    <property type="protein sequence ID" value="MFD0856747.1"/>
    <property type="molecule type" value="Genomic_DNA"/>
</dbReference>
<evidence type="ECO:0000313" key="1">
    <source>
        <dbReference type="EMBL" id="MFD0856747.1"/>
    </source>
</evidence>